<gene>
    <name evidence="4" type="ORF">M1E25_01540</name>
</gene>
<proteinExistence type="inferred from homology"/>
<dbReference type="InterPro" id="IPR001031">
    <property type="entry name" value="Thioesterase"/>
</dbReference>
<accession>A0ABT0X0F3</accession>
<evidence type="ECO:0000313" key="5">
    <source>
        <dbReference type="Proteomes" id="UP001167160"/>
    </source>
</evidence>
<dbReference type="Pfam" id="PF00975">
    <property type="entry name" value="Thioesterase"/>
    <property type="match status" value="1"/>
</dbReference>
<dbReference type="Gene3D" id="3.40.50.1820">
    <property type="entry name" value="alpha/beta hydrolase"/>
    <property type="match status" value="1"/>
</dbReference>
<comment type="caution">
    <text evidence="4">The sequence shown here is derived from an EMBL/GenBank/DDBJ whole genome shotgun (WGS) entry which is preliminary data.</text>
</comment>
<keyword evidence="2 4" id="KW-0378">Hydrolase</keyword>
<evidence type="ECO:0000256" key="1">
    <source>
        <dbReference type="ARBA" id="ARBA00007169"/>
    </source>
</evidence>
<feature type="domain" description="Thioesterase TesA-like" evidence="3">
    <location>
        <begin position="25"/>
        <end position="246"/>
    </location>
</feature>
<evidence type="ECO:0000259" key="3">
    <source>
        <dbReference type="SMART" id="SM00824"/>
    </source>
</evidence>
<dbReference type="InterPro" id="IPR020802">
    <property type="entry name" value="TesA-like"/>
</dbReference>
<dbReference type="InterPro" id="IPR012223">
    <property type="entry name" value="TEII"/>
</dbReference>
<dbReference type="PANTHER" id="PTHR11487:SF0">
    <property type="entry name" value="S-ACYL FATTY ACID SYNTHASE THIOESTERASE, MEDIUM CHAIN"/>
    <property type="match status" value="1"/>
</dbReference>
<dbReference type="RefSeq" id="WP_251408141.1">
    <property type="nucleotide sequence ID" value="NZ_JAMQGM010000001.1"/>
</dbReference>
<dbReference type="EMBL" id="JAMQGM010000001">
    <property type="protein sequence ID" value="MCM2576046.1"/>
    <property type="molecule type" value="Genomic_DNA"/>
</dbReference>
<dbReference type="GO" id="GO:0016787">
    <property type="term" value="F:hydrolase activity"/>
    <property type="evidence" value="ECO:0007669"/>
    <property type="project" value="UniProtKB-KW"/>
</dbReference>
<dbReference type="Proteomes" id="UP001167160">
    <property type="component" value="Unassembled WGS sequence"/>
</dbReference>
<keyword evidence="5" id="KW-1185">Reference proteome</keyword>
<protein>
    <submittedName>
        <fullName evidence="4">Alpha/beta fold hydrolase</fullName>
    </submittedName>
</protein>
<evidence type="ECO:0000256" key="2">
    <source>
        <dbReference type="ARBA" id="ARBA00022801"/>
    </source>
</evidence>
<reference evidence="4" key="1">
    <citation type="journal article" date="2023" name="Int. J. Syst. Evol. Microbiol.">
        <title>Streptomyces meridianus sp. nov. isolated from brackish water of the Tagus estuary in Alcochete, Portugal.</title>
        <authorList>
            <person name="Santos J.D.N."/>
            <person name="Klimek D."/>
            <person name="Calusinska M."/>
            <person name="Lobo Da Cunha A."/>
            <person name="Catita J."/>
            <person name="Goncalves H."/>
            <person name="Gonzalez I."/>
            <person name="Reyes F."/>
            <person name="Lage O.M."/>
        </authorList>
    </citation>
    <scope>NUCLEOTIDE SEQUENCE</scope>
    <source>
        <strain evidence="4">MTZ3.1</strain>
    </source>
</reference>
<dbReference type="PANTHER" id="PTHR11487">
    <property type="entry name" value="THIOESTERASE"/>
    <property type="match status" value="1"/>
</dbReference>
<organism evidence="4 5">
    <name type="scientific">Streptomyces meridianus</name>
    <dbReference type="NCBI Taxonomy" id="2938945"/>
    <lineage>
        <taxon>Bacteria</taxon>
        <taxon>Bacillati</taxon>
        <taxon>Actinomycetota</taxon>
        <taxon>Actinomycetes</taxon>
        <taxon>Kitasatosporales</taxon>
        <taxon>Streptomycetaceae</taxon>
        <taxon>Streptomyces</taxon>
    </lineage>
</organism>
<dbReference type="InterPro" id="IPR029058">
    <property type="entry name" value="AB_hydrolase_fold"/>
</dbReference>
<name>A0ABT0X0F3_9ACTN</name>
<comment type="similarity">
    <text evidence="1">Belongs to the thioesterase family.</text>
</comment>
<dbReference type="SUPFAM" id="SSF53474">
    <property type="entry name" value="alpha/beta-Hydrolases"/>
    <property type="match status" value="1"/>
</dbReference>
<dbReference type="SMART" id="SM00824">
    <property type="entry name" value="PKS_TE"/>
    <property type="match status" value="1"/>
</dbReference>
<evidence type="ECO:0000313" key="4">
    <source>
        <dbReference type="EMBL" id="MCM2576046.1"/>
    </source>
</evidence>
<sequence>MRAATDEARWGRRYHPGRGATARLVCFPHAGGAASFFHPLSARLAPGTEVVAVQYPGRQDRISEQAPTDLATIADLAYAALKKLLSQLPTALFGHSMGALVAFEVARRMEADGLSPLRLFASGRAAPSIPWTGRRGRDDAEIVAELRELAGTDAALLADDELLQLILPAVRSDYAAVEGYRCSPGASVRCPVTALGGDDDPRALLTEVRAWQRHTEGGFDLKVFPGGHFYLVDQVSALIAELRSRLPGEEHGASVRIDGTAS</sequence>